<dbReference type="PANTHER" id="PTHR30419">
    <property type="entry name" value="HTH-TYPE TRANSCRIPTIONAL REGULATOR YBHD"/>
    <property type="match status" value="1"/>
</dbReference>
<evidence type="ECO:0000313" key="7">
    <source>
        <dbReference type="EMBL" id="KRR06578.1"/>
    </source>
</evidence>
<dbReference type="Gene3D" id="1.10.10.10">
    <property type="entry name" value="Winged helix-like DNA-binding domain superfamily/Winged helix DNA-binding domain"/>
    <property type="match status" value="1"/>
</dbReference>
<evidence type="ECO:0000259" key="6">
    <source>
        <dbReference type="PROSITE" id="PS50931"/>
    </source>
</evidence>
<dbReference type="GO" id="GO:0005829">
    <property type="term" value="C:cytosol"/>
    <property type="evidence" value="ECO:0007669"/>
    <property type="project" value="TreeGrafter"/>
</dbReference>
<evidence type="ECO:0000256" key="3">
    <source>
        <dbReference type="ARBA" id="ARBA00023015"/>
    </source>
</evidence>
<dbReference type="SUPFAM" id="SSF46785">
    <property type="entry name" value="Winged helix' DNA-binding domain"/>
    <property type="match status" value="1"/>
</dbReference>
<dbReference type="InterPro" id="IPR050950">
    <property type="entry name" value="HTH-type_LysR_regulators"/>
</dbReference>
<reference evidence="7 8" key="1">
    <citation type="submission" date="2014-03" db="EMBL/GenBank/DDBJ databases">
        <title>Bradyrhizobium valentinum sp. nov., isolated from effective nodules of Lupinus mariae-josephae, a lupine endemic of basic-lime soils in Eastern Spain.</title>
        <authorList>
            <person name="Duran D."/>
            <person name="Rey L."/>
            <person name="Navarro A."/>
            <person name="Busquets A."/>
            <person name="Imperial J."/>
            <person name="Ruiz-Argueso T."/>
        </authorList>
    </citation>
    <scope>NUCLEOTIDE SEQUENCE [LARGE SCALE GENOMIC DNA]</scope>
    <source>
        <strain evidence="7 8">LmjM3</strain>
    </source>
</reference>
<dbReference type="InterPro" id="IPR005119">
    <property type="entry name" value="LysR_subst-bd"/>
</dbReference>
<dbReference type="Gene3D" id="3.40.190.290">
    <property type="match status" value="1"/>
</dbReference>
<dbReference type="CDD" id="cd05466">
    <property type="entry name" value="PBP2_LTTR_substrate"/>
    <property type="match status" value="1"/>
</dbReference>
<evidence type="ECO:0000256" key="2">
    <source>
        <dbReference type="ARBA" id="ARBA00009437"/>
    </source>
</evidence>
<comment type="function">
    <text evidence="1">NodD regulates the expression of the nodABCFE genes which encode other nodulation proteins. NodD is also a negative regulator of its own expression. Binds flavonoids as inducers.</text>
</comment>
<sequence length="312" mass="34526">MDLRRLKTFVAVAELGTVSKAAVHLRIGQPALSRQINDLQQELELRLFDRVGRRLVLTAQGEQLLVDCRRVLTDLNSLRERAEALRRGDRGALRVLAPPHTIESVLSGFLPQYAESFPHVHVELTEALGPEQPALLERGEAHVGIRIDAGVDSRFETRVLQSADVLAVGAASVELGKAGIITIEKLVSYPLLLPSGYSVRHLFDAACRLAKVHPKIVLESRASHTLLTLAEAGQGVAIVPSLQRTDRYNVRVARITHGGKPIRERVAIHWDKRRPLPPYAVTFCEQLARYMHTVLPITKPTKASRSVGLHAR</sequence>
<dbReference type="PROSITE" id="PS50931">
    <property type="entry name" value="HTH_LYSR"/>
    <property type="match status" value="1"/>
</dbReference>
<proteinExistence type="inferred from homology"/>
<dbReference type="EMBL" id="LLXX01000106">
    <property type="protein sequence ID" value="KRR06578.1"/>
    <property type="molecule type" value="Genomic_DNA"/>
</dbReference>
<comment type="similarity">
    <text evidence="2">Belongs to the LysR transcriptional regulatory family.</text>
</comment>
<evidence type="ECO:0000256" key="4">
    <source>
        <dbReference type="ARBA" id="ARBA00023125"/>
    </source>
</evidence>
<dbReference type="RefSeq" id="WP_057851266.1">
    <property type="nucleotide sequence ID" value="NZ_LLXX01000106.1"/>
</dbReference>
<dbReference type="InterPro" id="IPR036388">
    <property type="entry name" value="WH-like_DNA-bd_sf"/>
</dbReference>
<dbReference type="AlphaFoldDB" id="A0A0R3LFN4"/>
<protein>
    <recommendedName>
        <fullName evidence="6">HTH lysR-type domain-containing protein</fullName>
    </recommendedName>
</protein>
<keyword evidence="5" id="KW-0804">Transcription</keyword>
<organism evidence="7 8">
    <name type="scientific">Bradyrhizobium valentinum</name>
    <dbReference type="NCBI Taxonomy" id="1518501"/>
    <lineage>
        <taxon>Bacteria</taxon>
        <taxon>Pseudomonadati</taxon>
        <taxon>Pseudomonadota</taxon>
        <taxon>Alphaproteobacteria</taxon>
        <taxon>Hyphomicrobiales</taxon>
        <taxon>Nitrobacteraceae</taxon>
        <taxon>Bradyrhizobium</taxon>
    </lineage>
</organism>
<gene>
    <name evidence="7" type="ORF">CP49_26990</name>
</gene>
<comment type="caution">
    <text evidence="7">The sequence shown here is derived from an EMBL/GenBank/DDBJ whole genome shotgun (WGS) entry which is preliminary data.</text>
</comment>
<dbReference type="FunFam" id="1.10.10.10:FF:000001">
    <property type="entry name" value="LysR family transcriptional regulator"/>
    <property type="match status" value="1"/>
</dbReference>
<accession>A0A0R3LFN4</accession>
<dbReference type="Pfam" id="PF03466">
    <property type="entry name" value="LysR_substrate"/>
    <property type="match status" value="1"/>
</dbReference>
<keyword evidence="3" id="KW-0805">Transcription regulation</keyword>
<dbReference type="InterPro" id="IPR036390">
    <property type="entry name" value="WH_DNA-bd_sf"/>
</dbReference>
<evidence type="ECO:0000313" key="8">
    <source>
        <dbReference type="Proteomes" id="UP000051913"/>
    </source>
</evidence>
<evidence type="ECO:0000256" key="5">
    <source>
        <dbReference type="ARBA" id="ARBA00023163"/>
    </source>
</evidence>
<keyword evidence="4" id="KW-0238">DNA-binding</keyword>
<dbReference type="Pfam" id="PF00126">
    <property type="entry name" value="HTH_1"/>
    <property type="match status" value="1"/>
</dbReference>
<dbReference type="SUPFAM" id="SSF53850">
    <property type="entry name" value="Periplasmic binding protein-like II"/>
    <property type="match status" value="1"/>
</dbReference>
<dbReference type="GO" id="GO:0003700">
    <property type="term" value="F:DNA-binding transcription factor activity"/>
    <property type="evidence" value="ECO:0007669"/>
    <property type="project" value="InterPro"/>
</dbReference>
<dbReference type="GO" id="GO:0003677">
    <property type="term" value="F:DNA binding"/>
    <property type="evidence" value="ECO:0007669"/>
    <property type="project" value="UniProtKB-KW"/>
</dbReference>
<dbReference type="InterPro" id="IPR000847">
    <property type="entry name" value="LysR_HTH_N"/>
</dbReference>
<keyword evidence="8" id="KW-1185">Reference proteome</keyword>
<dbReference type="PRINTS" id="PR00039">
    <property type="entry name" value="HTHLYSR"/>
</dbReference>
<name>A0A0R3LFN4_9BRAD</name>
<dbReference type="Proteomes" id="UP000051913">
    <property type="component" value="Unassembled WGS sequence"/>
</dbReference>
<evidence type="ECO:0000256" key="1">
    <source>
        <dbReference type="ARBA" id="ARBA00003502"/>
    </source>
</evidence>
<feature type="domain" description="HTH lysR-type" evidence="6">
    <location>
        <begin position="1"/>
        <end position="58"/>
    </location>
</feature>